<sequence>MRAVSLLAPFSLAAAVAEPDPVLGPYQGVFQQVTIDWKNCTKDLEKVKEDNITIQCANFTVPLDYTSPQSNASVELQLLRVPAMRGSNNGSILFNFGGPGATGRDNLAQSASMYAASTGYVHDLIAFDPRGTGDTLRTYCMSNEENSVFTAKYPSSTNSSDVAMADTWVASKLLADACYENMKEFGKYLGTATFARDLISVVDALGEDGLLRYWGLSYGTIAGVTVAAMFPDRVGSLLLDGVVNAHEYYHGYEFEFLEKSDDAWSDFFKACIDNPSRCALARGNTTAALLEKDFYGYLWKLKHNPWVFENSAINFTTLKNTVSSALYDPAQWNSVSTSLRGLYEGNATAFIKQDKLTNGGDGTPNAVVAIRCSDKRPGAKSRSELFRIGAKKYRISKTLGDLDGMQDMACAHWRMPAKEVYKGNFHVKTRNPILFIGNTYDPVTPFISAKNMSVGFEGSVALEHHGYGHSSQAQPSACTIRAIRAYFNGGILPAPNSTCEPDVPLFSEALRRFVLGLGTQLIVQLSGINATSYYLPTVLIESVGLEEKLARLLTAVNPVHYIFFSYLGMMLIDKWAAVKGTAWPYNTDINSMAMRMEGASARVAAQWTVNYMVVQNTPKALDIDILFEEGLYTCVFLDKQATQVARPSRFVAMEEQEVEQAAHDIKAISTEVKQTEHVEAHGKN</sequence>
<gene>
    <name evidence="1" type="ORF">NM208_g9719</name>
</gene>
<keyword evidence="2" id="KW-1185">Reference proteome</keyword>
<accession>A0ACC1S107</accession>
<dbReference type="Proteomes" id="UP001148629">
    <property type="component" value="Unassembled WGS sequence"/>
</dbReference>
<reference evidence="1" key="1">
    <citation type="submission" date="2022-08" db="EMBL/GenBank/DDBJ databases">
        <title>Genome Sequence of Fusarium decemcellulare.</title>
        <authorList>
            <person name="Buettner E."/>
        </authorList>
    </citation>
    <scope>NUCLEOTIDE SEQUENCE</scope>
    <source>
        <strain evidence="1">Babe19</strain>
    </source>
</reference>
<organism evidence="1 2">
    <name type="scientific">Fusarium decemcellulare</name>
    <dbReference type="NCBI Taxonomy" id="57161"/>
    <lineage>
        <taxon>Eukaryota</taxon>
        <taxon>Fungi</taxon>
        <taxon>Dikarya</taxon>
        <taxon>Ascomycota</taxon>
        <taxon>Pezizomycotina</taxon>
        <taxon>Sordariomycetes</taxon>
        <taxon>Hypocreomycetidae</taxon>
        <taxon>Hypocreales</taxon>
        <taxon>Nectriaceae</taxon>
        <taxon>Fusarium</taxon>
        <taxon>Fusarium decemcellulare species complex</taxon>
    </lineage>
</organism>
<evidence type="ECO:0000313" key="2">
    <source>
        <dbReference type="Proteomes" id="UP001148629"/>
    </source>
</evidence>
<protein>
    <submittedName>
        <fullName evidence="1">Uncharacterized protein</fullName>
    </submittedName>
</protein>
<comment type="caution">
    <text evidence="1">The sequence shown here is derived from an EMBL/GenBank/DDBJ whole genome shotgun (WGS) entry which is preliminary data.</text>
</comment>
<dbReference type="EMBL" id="JANRMS010001279">
    <property type="protein sequence ID" value="KAJ3529527.1"/>
    <property type="molecule type" value="Genomic_DNA"/>
</dbReference>
<evidence type="ECO:0000313" key="1">
    <source>
        <dbReference type="EMBL" id="KAJ3529527.1"/>
    </source>
</evidence>
<name>A0ACC1S107_9HYPO</name>
<proteinExistence type="predicted"/>